<keyword evidence="5" id="KW-0663">Pyridoxal phosphate</keyword>
<dbReference type="Gene3D" id="3.90.1150.10">
    <property type="entry name" value="Aspartate Aminotransferase, domain 1"/>
    <property type="match status" value="1"/>
</dbReference>
<dbReference type="Gene3D" id="1.10.287.1970">
    <property type="match status" value="1"/>
</dbReference>
<dbReference type="PANTHER" id="PTHR11751">
    <property type="entry name" value="ALANINE AMINOTRANSFERASE"/>
    <property type="match status" value="1"/>
</dbReference>
<evidence type="ECO:0000256" key="9">
    <source>
        <dbReference type="ARBA" id="ARBA00047412"/>
    </source>
</evidence>
<dbReference type="EMBL" id="SRLO01000101">
    <property type="protein sequence ID" value="TNN75604.1"/>
    <property type="molecule type" value="Genomic_DNA"/>
</dbReference>
<dbReference type="CDD" id="cd00609">
    <property type="entry name" value="AAT_like"/>
    <property type="match status" value="1"/>
</dbReference>
<evidence type="ECO:0000256" key="5">
    <source>
        <dbReference type="ARBA" id="ARBA00022898"/>
    </source>
</evidence>
<reference evidence="11 12" key="1">
    <citation type="submission" date="2019-03" db="EMBL/GenBank/DDBJ databases">
        <title>First draft genome of Liparis tanakae, snailfish: a comprehensive survey of snailfish specific genes.</title>
        <authorList>
            <person name="Kim W."/>
            <person name="Song I."/>
            <person name="Jeong J.-H."/>
            <person name="Kim D."/>
            <person name="Kim S."/>
            <person name="Ryu S."/>
            <person name="Song J.Y."/>
            <person name="Lee S.K."/>
        </authorList>
    </citation>
    <scope>NUCLEOTIDE SEQUENCE [LARGE SCALE GENOMIC DNA]</scope>
    <source>
        <tissue evidence="11">Muscle</tissue>
    </source>
</reference>
<dbReference type="OrthoDB" id="1732682at2759"/>
<dbReference type="EC" id="2.6.1.2" evidence="8"/>
<dbReference type="InterPro" id="IPR045088">
    <property type="entry name" value="ALAT1/2-like"/>
</dbReference>
<evidence type="ECO:0000313" key="12">
    <source>
        <dbReference type="Proteomes" id="UP000314294"/>
    </source>
</evidence>
<comment type="cofactor">
    <cofactor evidence="1">
        <name>pyridoxal 5'-phosphate</name>
        <dbReference type="ChEBI" id="CHEBI:597326"/>
    </cofactor>
</comment>
<dbReference type="AlphaFoldDB" id="A0A4Z2IDW5"/>
<dbReference type="InterPro" id="IPR015424">
    <property type="entry name" value="PyrdxlP-dep_Trfase"/>
</dbReference>
<comment type="similarity">
    <text evidence="7">Belongs to the class-I pyridoxal-phosphate-dependent aminotransferase family. Alanine aminotransferase subfamily.</text>
</comment>
<evidence type="ECO:0000259" key="10">
    <source>
        <dbReference type="Pfam" id="PF00155"/>
    </source>
</evidence>
<evidence type="ECO:0000256" key="3">
    <source>
        <dbReference type="ARBA" id="ARBA00022576"/>
    </source>
</evidence>
<dbReference type="UniPathway" id="UPA00528">
    <property type="reaction ID" value="UER00586"/>
</dbReference>
<comment type="catalytic activity">
    <reaction evidence="9">
        <text>L-alanine + 2-oxoglutarate = pyruvate + L-glutamate</text>
        <dbReference type="Rhea" id="RHEA:19453"/>
        <dbReference type="ChEBI" id="CHEBI:15361"/>
        <dbReference type="ChEBI" id="CHEBI:16810"/>
        <dbReference type="ChEBI" id="CHEBI:29985"/>
        <dbReference type="ChEBI" id="CHEBI:57972"/>
        <dbReference type="EC" id="2.6.1.2"/>
    </reaction>
</comment>
<comment type="subunit">
    <text evidence="2">Homodimer.</text>
</comment>
<evidence type="ECO:0000313" key="11">
    <source>
        <dbReference type="EMBL" id="TNN75604.1"/>
    </source>
</evidence>
<gene>
    <name evidence="11" type="primary">GPT2</name>
    <name evidence="11" type="ORF">EYF80_014154</name>
</gene>
<sequence length="529" mass="58931">MHFLKHFTRGCPPAPLCPSLRQHVWGKAAGLKRFSTAEASVRTGAPAMVRERCLTMATLNPHVKAVEYAVRGPIVKRAGDIERALQKVVALCCFPELLESPAFPDDAKQRAQRILQDCGGQSLGSYSASQGVECIRRDIADYITHRDQGVPSDWNNIYLTTGASDGIMSILKLIVSGQGTSRTGVMIPIPQYPLYSAAISELNAVHINYYLDEDHCWALDIEELQRAYLTAKQQCQPRVLCIINPGNPTGQVQSKKCIEEVLHFAFEENLFVMADEVMLFSCCTIVVNLAVFVQVYQDNVYALDCQFHSFKKVLYEMGPEYFNNVELASFHSTSKGYTGECGFRGGYMEVLNMDPQVEAQLVKLLSVRLCPPIPGQAAMDVIVNPPKVHEPSYAQFIKEKSSVLDVLAHKAMLTERILNSVPGIKCNPVQGAMYAFPQIFIPPRAIEEAQSQSMAPDMLYCLKLLEETGICVVPGSGFGQKEGTFHFRMTILPSPEKLEVLLGQLKEFHLRFLEEYSQQAPQIPRTTQD</sequence>
<evidence type="ECO:0000256" key="6">
    <source>
        <dbReference type="ARBA" id="ARBA00025708"/>
    </source>
</evidence>
<evidence type="ECO:0000256" key="2">
    <source>
        <dbReference type="ARBA" id="ARBA00011738"/>
    </source>
</evidence>
<protein>
    <recommendedName>
        <fullName evidence="8">alanine transaminase</fullName>
        <ecNumber evidence="8">2.6.1.2</ecNumber>
    </recommendedName>
</protein>
<organism evidence="11 12">
    <name type="scientific">Liparis tanakae</name>
    <name type="common">Tanaka's snailfish</name>
    <dbReference type="NCBI Taxonomy" id="230148"/>
    <lineage>
        <taxon>Eukaryota</taxon>
        <taxon>Metazoa</taxon>
        <taxon>Chordata</taxon>
        <taxon>Craniata</taxon>
        <taxon>Vertebrata</taxon>
        <taxon>Euteleostomi</taxon>
        <taxon>Actinopterygii</taxon>
        <taxon>Neopterygii</taxon>
        <taxon>Teleostei</taxon>
        <taxon>Neoteleostei</taxon>
        <taxon>Acanthomorphata</taxon>
        <taxon>Eupercaria</taxon>
        <taxon>Perciformes</taxon>
        <taxon>Cottioidei</taxon>
        <taxon>Cottales</taxon>
        <taxon>Liparidae</taxon>
        <taxon>Liparis</taxon>
    </lineage>
</organism>
<name>A0A4Z2IDW5_9TELE</name>
<evidence type="ECO:0000256" key="4">
    <source>
        <dbReference type="ARBA" id="ARBA00022679"/>
    </source>
</evidence>
<dbReference type="InterPro" id="IPR015421">
    <property type="entry name" value="PyrdxlP-dep_Trfase_major"/>
</dbReference>
<keyword evidence="4 11" id="KW-0808">Transferase</keyword>
<comment type="caution">
    <text evidence="11">The sequence shown here is derived from an EMBL/GenBank/DDBJ whole genome shotgun (WGS) entry which is preliminary data.</text>
</comment>
<dbReference type="Gene3D" id="3.40.640.10">
    <property type="entry name" value="Type I PLP-dependent aspartate aminotransferase-like (Major domain)"/>
    <property type="match status" value="1"/>
</dbReference>
<evidence type="ECO:0000256" key="1">
    <source>
        <dbReference type="ARBA" id="ARBA00001933"/>
    </source>
</evidence>
<dbReference type="InterPro" id="IPR015422">
    <property type="entry name" value="PyrdxlP-dep_Trfase_small"/>
</dbReference>
<dbReference type="Pfam" id="PF00155">
    <property type="entry name" value="Aminotran_1_2"/>
    <property type="match status" value="1"/>
</dbReference>
<proteinExistence type="inferred from homology"/>
<accession>A0A4Z2IDW5</accession>
<dbReference type="PANTHER" id="PTHR11751:SF311">
    <property type="entry name" value="ALANINE AMINOTRANSFERASE 2"/>
    <property type="match status" value="1"/>
</dbReference>
<dbReference type="GO" id="GO:0030170">
    <property type="term" value="F:pyridoxal phosphate binding"/>
    <property type="evidence" value="ECO:0007669"/>
    <property type="project" value="InterPro"/>
</dbReference>
<keyword evidence="12" id="KW-1185">Reference proteome</keyword>
<evidence type="ECO:0000256" key="7">
    <source>
        <dbReference type="ARBA" id="ARBA00025785"/>
    </source>
</evidence>
<dbReference type="FunFam" id="3.90.1150.10:FF:000345">
    <property type="entry name" value="Alanine aminotransferase 2"/>
    <property type="match status" value="1"/>
</dbReference>
<dbReference type="GO" id="GO:0004021">
    <property type="term" value="F:L-alanine:2-oxoglutarate aminotransferase activity"/>
    <property type="evidence" value="ECO:0007669"/>
    <property type="project" value="UniProtKB-EC"/>
</dbReference>
<feature type="domain" description="Aminotransferase class I/classII large" evidence="10">
    <location>
        <begin position="106"/>
        <end position="503"/>
    </location>
</feature>
<keyword evidence="3 11" id="KW-0032">Aminotransferase</keyword>
<dbReference type="InterPro" id="IPR004839">
    <property type="entry name" value="Aminotransferase_I/II_large"/>
</dbReference>
<dbReference type="GO" id="GO:0042853">
    <property type="term" value="P:L-alanine catabolic process"/>
    <property type="evidence" value="ECO:0007669"/>
    <property type="project" value="UniProtKB-UniPathway"/>
</dbReference>
<dbReference type="SUPFAM" id="SSF53383">
    <property type="entry name" value="PLP-dependent transferases"/>
    <property type="match status" value="1"/>
</dbReference>
<dbReference type="Proteomes" id="UP000314294">
    <property type="component" value="Unassembled WGS sequence"/>
</dbReference>
<comment type="pathway">
    <text evidence="6">Amino-acid degradation; L-alanine degradation via transaminase pathway; pyruvate from L-alanine: step 1/1.</text>
</comment>
<evidence type="ECO:0000256" key="8">
    <source>
        <dbReference type="ARBA" id="ARBA00026106"/>
    </source>
</evidence>
<dbReference type="FunFam" id="3.40.640.10:FF:000226">
    <property type="entry name" value="Alanine aminotransferase 2"/>
    <property type="match status" value="1"/>
</dbReference>